<name>A0A1T5HZU2_9GAMM</name>
<dbReference type="NCBIfam" id="NF012033">
    <property type="entry name" value="PRK15489.1"/>
    <property type="match status" value="1"/>
</dbReference>
<feature type="transmembrane region" description="Helical" evidence="1">
    <location>
        <begin position="12"/>
        <end position="38"/>
    </location>
</feature>
<dbReference type="InterPro" id="IPR029044">
    <property type="entry name" value="Nucleotide-diphossugar_trans"/>
</dbReference>
<proteinExistence type="predicted"/>
<evidence type="ECO:0000256" key="1">
    <source>
        <dbReference type="SAM" id="Phobius"/>
    </source>
</evidence>
<dbReference type="InterPro" id="IPR001173">
    <property type="entry name" value="Glyco_trans_2-like"/>
</dbReference>
<dbReference type="InterPro" id="IPR007831">
    <property type="entry name" value="T2SS_GspE_N"/>
</dbReference>
<evidence type="ECO:0000313" key="4">
    <source>
        <dbReference type="EMBL" id="SKC32347.1"/>
    </source>
</evidence>
<feature type="domain" description="Type II secretion system protein GspE N-terminal" evidence="2">
    <location>
        <begin position="547"/>
        <end position="621"/>
    </location>
</feature>
<feature type="transmembrane region" description="Helical" evidence="1">
    <location>
        <begin position="364"/>
        <end position="385"/>
    </location>
</feature>
<dbReference type="NCBIfam" id="NF011305">
    <property type="entry name" value="PRK14716.1-3"/>
    <property type="match status" value="1"/>
</dbReference>
<feature type="transmembrane region" description="Helical" evidence="1">
    <location>
        <begin position="603"/>
        <end position="622"/>
    </location>
</feature>
<evidence type="ECO:0000313" key="5">
    <source>
        <dbReference type="Proteomes" id="UP000189966"/>
    </source>
</evidence>
<dbReference type="InterPro" id="IPR037257">
    <property type="entry name" value="T2SS_E_N_sf"/>
</dbReference>
<evidence type="ECO:0000259" key="2">
    <source>
        <dbReference type="Pfam" id="PF05157"/>
    </source>
</evidence>
<dbReference type="Pfam" id="PF13632">
    <property type="entry name" value="Glyco_trans_2_3"/>
    <property type="match status" value="1"/>
</dbReference>
<feature type="transmembrane region" description="Helical" evidence="1">
    <location>
        <begin position="405"/>
        <end position="430"/>
    </location>
</feature>
<reference evidence="4 5" key="1">
    <citation type="submission" date="2017-02" db="EMBL/GenBank/DDBJ databases">
        <authorList>
            <person name="Peterson S.W."/>
        </authorList>
    </citation>
    <scope>NUCLEOTIDE SEQUENCE [LARGE SCALE GENOMIC DNA]</scope>
    <source>
        <strain evidence="5">type strain: NCCB 100098</strain>
    </source>
</reference>
<keyword evidence="1" id="KW-0812">Transmembrane</keyword>
<dbReference type="EMBL" id="FUZI01000003">
    <property type="protein sequence ID" value="SKC32347.1"/>
    <property type="molecule type" value="Genomic_DNA"/>
</dbReference>
<keyword evidence="1" id="KW-0472">Membrane</keyword>
<dbReference type="SUPFAM" id="SSF53448">
    <property type="entry name" value="Nucleotide-diphospho-sugar transferases"/>
    <property type="match status" value="1"/>
</dbReference>
<dbReference type="OrthoDB" id="5294733at2"/>
<accession>A0A1T5HZU2</accession>
<dbReference type="AlphaFoldDB" id="A0A1T5HZU2"/>
<dbReference type="Gene3D" id="3.30.300.160">
    <property type="entry name" value="Type II secretion system, protein E, N-terminal domain"/>
    <property type="match status" value="1"/>
</dbReference>
<gene>
    <name evidence="4" type="ORF">CZ809_01863</name>
</gene>
<feature type="domain" description="Glycosyltransferase 2-like" evidence="3">
    <location>
        <begin position="163"/>
        <end position="380"/>
    </location>
</feature>
<dbReference type="SUPFAM" id="SSF160246">
    <property type="entry name" value="EspE N-terminal domain-like"/>
    <property type="match status" value="1"/>
</dbReference>
<keyword evidence="1" id="KW-1133">Transmembrane helix</keyword>
<sequence length="733" mass="84413">MFFDLFINYLYVLKYISLVLMFVLAIFGIDDLFIDIYFWTRKLWRRVTVYRRHDHMDADELLVKSEQPIAIMVPAWQEHGVIDKMAHLAATGLDYENYQIFVGTYPNDPQTQADVDNVCAQFSHVHKVVCAQPGPTSKADCLNNIIASIIEFEKKAKIEFAGFVLHDSEDVISALELRLFNHLLPRKDLIQLPVYPYARKWYQMTPAHYVDEFAELHGKDVIVRESLAGQVPSAGVGTCFSRQAILRLSVEGDGLPFDVQSLTEDYDIGFRLKQWGMEEIFVRFPVMGKDHVTLRESHIGVSKREGSVVCVREYFPTTFNTAVRQKTRWIIGIVFQGMKNHKWTKDWKINYFLWRDRRGAMSNLGGFLAMLLLFQMVALTLYSTLVPDSYHFLSLLSDDPMVKVLLYINFILFFNRTFQRAFFVTQYYGFWQGFLSFPRMVWGNIINFFANVRAIRQVVEQGDPRRVAWDKTTHDFPIVDDTIRRIPLGQILIEKGQITEKQLEQALVTKPTNMLFGTHLVLKHYVTNEKLSAAIAVQVDAEYQACDPFELDPRTIERLPKMLALKYSVLPIKYDNGTLILGCNKRLNPVAINVIKRQLQCEVSWVIITNGAVMLGLRYWYFDQQETNPSMKLDQVVAEKQLPLSERQYVIDQYYASRMQLGDYLLALKLIEPTVLNQAVLAFARTSDIRFGDFLVSQQYVSSASISAAMELKTKQEISISQLIQAQGAGLGE</sequence>
<organism evidence="4 5">
    <name type="scientific">Photobacterium piscicola</name>
    <dbReference type="NCBI Taxonomy" id="1378299"/>
    <lineage>
        <taxon>Bacteria</taxon>
        <taxon>Pseudomonadati</taxon>
        <taxon>Pseudomonadota</taxon>
        <taxon>Gammaproteobacteria</taxon>
        <taxon>Vibrionales</taxon>
        <taxon>Vibrionaceae</taxon>
        <taxon>Photobacterium</taxon>
    </lineage>
</organism>
<dbReference type="Pfam" id="PF05157">
    <property type="entry name" value="MshEN"/>
    <property type="match status" value="1"/>
</dbReference>
<protein>
    <submittedName>
        <fullName evidence="4">Bacteriophage N4 adsorption protein B</fullName>
    </submittedName>
</protein>
<dbReference type="Proteomes" id="UP000189966">
    <property type="component" value="Unassembled WGS sequence"/>
</dbReference>
<dbReference type="RefSeq" id="WP_080157242.1">
    <property type="nucleotide sequence ID" value="NZ_FUZI01000003.1"/>
</dbReference>
<evidence type="ECO:0000259" key="3">
    <source>
        <dbReference type="Pfam" id="PF13632"/>
    </source>
</evidence>